<dbReference type="GO" id="GO:1990281">
    <property type="term" value="C:efflux pump complex"/>
    <property type="evidence" value="ECO:0007669"/>
    <property type="project" value="TreeGrafter"/>
</dbReference>
<dbReference type="PANTHER" id="PTHR30469">
    <property type="entry name" value="MULTIDRUG RESISTANCE PROTEIN MDTA"/>
    <property type="match status" value="1"/>
</dbReference>
<evidence type="ECO:0000313" key="11">
    <source>
        <dbReference type="EMBL" id="SFS15263.1"/>
    </source>
</evidence>
<evidence type="ECO:0000256" key="5">
    <source>
        <dbReference type="ARBA" id="ARBA00023136"/>
    </source>
</evidence>
<dbReference type="Proteomes" id="UP000199024">
    <property type="component" value="Unassembled WGS sequence"/>
</dbReference>
<proteinExistence type="inferred from homology"/>
<evidence type="ECO:0000256" key="7">
    <source>
        <dbReference type="SAM" id="Phobius"/>
    </source>
</evidence>
<evidence type="ECO:0000256" key="4">
    <source>
        <dbReference type="ARBA" id="ARBA00022519"/>
    </source>
</evidence>
<dbReference type="PANTHER" id="PTHR30469:SF12">
    <property type="entry name" value="MULTIDRUG RESISTANCE PROTEIN MDTA"/>
    <property type="match status" value="1"/>
</dbReference>
<dbReference type="AlphaFoldDB" id="A0A1I6MHY0"/>
<dbReference type="GO" id="GO:0015562">
    <property type="term" value="F:efflux transmembrane transporter activity"/>
    <property type="evidence" value="ECO:0007669"/>
    <property type="project" value="TreeGrafter"/>
</dbReference>
<comment type="similarity">
    <text evidence="2">Belongs to the membrane fusion protein (MFP) (TC 8.A.1) family.</text>
</comment>
<dbReference type="InterPro" id="IPR058626">
    <property type="entry name" value="MdtA-like_b-barrel"/>
</dbReference>
<evidence type="ECO:0000256" key="3">
    <source>
        <dbReference type="ARBA" id="ARBA00022475"/>
    </source>
</evidence>
<evidence type="ECO:0000256" key="1">
    <source>
        <dbReference type="ARBA" id="ARBA00004236"/>
    </source>
</evidence>
<dbReference type="Pfam" id="PF25944">
    <property type="entry name" value="Beta-barrel_RND"/>
    <property type="match status" value="1"/>
</dbReference>
<keyword evidence="12" id="KW-1185">Reference proteome</keyword>
<dbReference type="Gene3D" id="2.40.50.100">
    <property type="match status" value="1"/>
</dbReference>
<evidence type="ECO:0000259" key="8">
    <source>
        <dbReference type="Pfam" id="PF25876"/>
    </source>
</evidence>
<feature type="region of interest" description="Disordered" evidence="6">
    <location>
        <begin position="400"/>
        <end position="422"/>
    </location>
</feature>
<gene>
    <name evidence="11" type="ORF">SAMN05421771_2676</name>
</gene>
<sequence>MDDPQRMPNATPPTATMPSEIAENSPRPKSRRWRWIIAILVVAAIALAVVNGSRKSQADKAAQVEPPQITTIKVATAHLGSIGYYVEALGTVTPQATVNLYSQVNGRVVAVHYVEGQMVHRGDALIDIDPRPYEAQLKQTQGTLQHDRGVLAQAVMDLARYKDASSQQAIIRQTYEDQEQAVEQYKGTVQNDIGQVEYAESQLSYCHLTSPISGRVGLRLIDPGNTVFSGSSNSIVVITQLQPITIVFNVAEDNLDQVRSEILHRSSLPVDAFDRTRQTKIATGKLLTLDNEIDSSTGTVRFRGQFENSDLKLYPNQFVNARLLVRTLQNATLIPSAAVQRNGTKAFVYVVSGDTVKMRTITELTSEADQAAVVGLNPGEVVSLTGFDKLQEGSKITIQSNHNTGAQSSIRQANKNQAESLL</sequence>
<keyword evidence="7" id="KW-0812">Transmembrane</keyword>
<dbReference type="InterPro" id="IPR058625">
    <property type="entry name" value="MdtA-like_BSH"/>
</dbReference>
<dbReference type="EMBL" id="FOZL01000001">
    <property type="protein sequence ID" value="SFS15263.1"/>
    <property type="molecule type" value="Genomic_DNA"/>
</dbReference>
<evidence type="ECO:0000313" key="12">
    <source>
        <dbReference type="Proteomes" id="UP000199024"/>
    </source>
</evidence>
<protein>
    <submittedName>
        <fullName evidence="11">Membrane fusion protein, multidrug efflux system</fullName>
    </submittedName>
</protein>
<dbReference type="OrthoDB" id="9783047at2"/>
<dbReference type="Pfam" id="PF25917">
    <property type="entry name" value="BSH_RND"/>
    <property type="match status" value="1"/>
</dbReference>
<keyword evidence="5 7" id="KW-0472">Membrane</keyword>
<evidence type="ECO:0000259" key="10">
    <source>
        <dbReference type="Pfam" id="PF25944"/>
    </source>
</evidence>
<keyword evidence="3" id="KW-1003">Cell membrane</keyword>
<feature type="domain" description="Multidrug resistance protein MdtA-like barrel-sandwich hybrid" evidence="9">
    <location>
        <begin position="97"/>
        <end position="239"/>
    </location>
</feature>
<feature type="region of interest" description="Disordered" evidence="6">
    <location>
        <begin position="1"/>
        <end position="26"/>
    </location>
</feature>
<dbReference type="SUPFAM" id="SSF111369">
    <property type="entry name" value="HlyD-like secretion proteins"/>
    <property type="match status" value="1"/>
</dbReference>
<dbReference type="RefSeq" id="WP_089839578.1">
    <property type="nucleotide sequence ID" value="NZ_FOZL01000001.1"/>
</dbReference>
<dbReference type="Gene3D" id="1.10.287.470">
    <property type="entry name" value="Helix hairpin bin"/>
    <property type="match status" value="1"/>
</dbReference>
<evidence type="ECO:0000259" key="9">
    <source>
        <dbReference type="Pfam" id="PF25917"/>
    </source>
</evidence>
<evidence type="ECO:0000256" key="6">
    <source>
        <dbReference type="SAM" id="MobiDB-lite"/>
    </source>
</evidence>
<feature type="compositionally biased region" description="Low complexity" evidence="6">
    <location>
        <begin position="7"/>
        <end position="18"/>
    </location>
</feature>
<dbReference type="Gene3D" id="2.40.30.170">
    <property type="match status" value="1"/>
</dbReference>
<keyword evidence="7" id="KW-1133">Transmembrane helix</keyword>
<organism evidence="11 12">
    <name type="scientific">Granulicella pectinivorans</name>
    <dbReference type="NCBI Taxonomy" id="474950"/>
    <lineage>
        <taxon>Bacteria</taxon>
        <taxon>Pseudomonadati</taxon>
        <taxon>Acidobacteriota</taxon>
        <taxon>Terriglobia</taxon>
        <taxon>Terriglobales</taxon>
        <taxon>Acidobacteriaceae</taxon>
        <taxon>Granulicella</taxon>
    </lineage>
</organism>
<dbReference type="InterPro" id="IPR058624">
    <property type="entry name" value="MdtA-like_HH"/>
</dbReference>
<dbReference type="InterPro" id="IPR006143">
    <property type="entry name" value="RND_pump_MFP"/>
</dbReference>
<name>A0A1I6MHY0_9BACT</name>
<accession>A0A1I6MHY0</accession>
<evidence type="ECO:0000256" key="2">
    <source>
        <dbReference type="ARBA" id="ARBA00009477"/>
    </source>
</evidence>
<dbReference type="Gene3D" id="2.40.420.20">
    <property type="match status" value="1"/>
</dbReference>
<dbReference type="Pfam" id="PF25876">
    <property type="entry name" value="HH_MFP_RND"/>
    <property type="match status" value="1"/>
</dbReference>
<dbReference type="NCBIfam" id="TIGR01730">
    <property type="entry name" value="RND_mfp"/>
    <property type="match status" value="1"/>
</dbReference>
<feature type="transmembrane region" description="Helical" evidence="7">
    <location>
        <begin position="33"/>
        <end position="50"/>
    </location>
</feature>
<reference evidence="11 12" key="1">
    <citation type="submission" date="2016-10" db="EMBL/GenBank/DDBJ databases">
        <authorList>
            <person name="de Groot N.N."/>
        </authorList>
    </citation>
    <scope>NUCLEOTIDE SEQUENCE [LARGE SCALE GENOMIC DNA]</scope>
    <source>
        <strain evidence="11 12">DSM 21001</strain>
    </source>
</reference>
<dbReference type="STRING" id="474950.SAMN05421771_2676"/>
<keyword evidence="4" id="KW-0997">Cell inner membrane</keyword>
<feature type="domain" description="Multidrug resistance protein MdtA-like alpha-helical hairpin" evidence="8">
    <location>
        <begin position="136"/>
        <end position="205"/>
    </location>
</feature>
<comment type="subcellular location">
    <subcellularLocation>
        <location evidence="1">Cell membrane</location>
    </subcellularLocation>
</comment>
<feature type="domain" description="Multidrug resistance protein MdtA-like beta-barrel" evidence="10">
    <location>
        <begin position="243"/>
        <end position="325"/>
    </location>
</feature>